<proteinExistence type="predicted"/>
<protein>
    <submittedName>
        <fullName evidence="1">Uncharacterized protein</fullName>
    </submittedName>
</protein>
<accession>A0A0L0EZY7</accession>
<organism evidence="1 2">
    <name type="scientific">Sphaeroforma arctica JP610</name>
    <dbReference type="NCBI Taxonomy" id="667725"/>
    <lineage>
        <taxon>Eukaryota</taxon>
        <taxon>Ichthyosporea</taxon>
        <taxon>Ichthyophonida</taxon>
        <taxon>Sphaeroforma</taxon>
    </lineage>
</organism>
<gene>
    <name evidence="1" type="ORF">SARC_17467</name>
</gene>
<name>A0A0L0EZY7_9EUKA</name>
<reference evidence="1 2" key="1">
    <citation type="submission" date="2011-02" db="EMBL/GenBank/DDBJ databases">
        <title>The Genome Sequence of Sphaeroforma arctica JP610.</title>
        <authorList>
            <consortium name="The Broad Institute Genome Sequencing Platform"/>
            <person name="Russ C."/>
            <person name="Cuomo C."/>
            <person name="Young S.K."/>
            <person name="Zeng Q."/>
            <person name="Gargeya S."/>
            <person name="Alvarado L."/>
            <person name="Berlin A."/>
            <person name="Chapman S.B."/>
            <person name="Chen Z."/>
            <person name="Freedman E."/>
            <person name="Gellesch M."/>
            <person name="Goldberg J."/>
            <person name="Griggs A."/>
            <person name="Gujja S."/>
            <person name="Heilman E."/>
            <person name="Heiman D."/>
            <person name="Howarth C."/>
            <person name="Mehta T."/>
            <person name="Neiman D."/>
            <person name="Pearson M."/>
            <person name="Roberts A."/>
            <person name="Saif S."/>
            <person name="Shea T."/>
            <person name="Shenoy N."/>
            <person name="Sisk P."/>
            <person name="Stolte C."/>
            <person name="Sykes S."/>
            <person name="White J."/>
            <person name="Yandava C."/>
            <person name="Burger G."/>
            <person name="Gray M.W."/>
            <person name="Holland P.W.H."/>
            <person name="King N."/>
            <person name="Lang F.B.F."/>
            <person name="Roger A.J."/>
            <person name="Ruiz-Trillo I."/>
            <person name="Haas B."/>
            <person name="Nusbaum C."/>
            <person name="Birren B."/>
        </authorList>
    </citation>
    <scope>NUCLEOTIDE SEQUENCE [LARGE SCALE GENOMIC DNA]</scope>
    <source>
        <strain evidence="1 2">JP610</strain>
    </source>
</reference>
<dbReference type="RefSeq" id="XP_014143909.1">
    <property type="nucleotide sequence ID" value="XM_014288434.1"/>
</dbReference>
<evidence type="ECO:0000313" key="1">
    <source>
        <dbReference type="EMBL" id="KNC70007.1"/>
    </source>
</evidence>
<sequence length="202" mass="23582">MTKLIAPQKEIVVDSNLLDALSTRKRYTDMLTLHDQLVYLHKGPIPPQILMNCVFPVPRLMTTIVHTLLIDSEHPHNEYIWPSLERRQRFEQANRILWIDNPQMNFNILHPQASAYIAAPQFWTHKLPNHHIHPLFDIDQDLDNHIPIDITLSYICSSVTPPDLIGRWRICLRQICIDLKLNSSYINIHSAMKHPPPRTHPP</sequence>
<keyword evidence="2" id="KW-1185">Reference proteome</keyword>
<dbReference type="Proteomes" id="UP000054560">
    <property type="component" value="Unassembled WGS sequence"/>
</dbReference>
<evidence type="ECO:0000313" key="2">
    <source>
        <dbReference type="Proteomes" id="UP000054560"/>
    </source>
</evidence>
<dbReference type="EMBL" id="KQ252473">
    <property type="protein sequence ID" value="KNC70007.1"/>
    <property type="molecule type" value="Genomic_DNA"/>
</dbReference>
<dbReference type="GeneID" id="25917971"/>
<dbReference type="AlphaFoldDB" id="A0A0L0EZY7"/>